<dbReference type="KEGG" id="osu:NT6N_30990"/>
<dbReference type="AlphaFoldDB" id="A0AAT9FQ84"/>
<dbReference type="EMBL" id="AP026866">
    <property type="protein sequence ID" value="BDS08059.1"/>
    <property type="molecule type" value="Genomic_DNA"/>
</dbReference>
<sequence length="827" mass="91922">MATPNPEPITSAPGREPELLSPAGNWDCARAAVANGADAIFFGLPKFNARLRADNFTEADLPELMDFLHAHGVRGFVTMNTLIFTGELEAAEQQLRLLEKCNVDAIIVQDLGLARLCRHVAPSIEIHASTQMTITSPEGLAFADQLYQLDRAVLARELSLKHIEKFSPRECVPLEVFVHGALCVAYSGQCLTSESLGQRSANRGECAQACRMPYTLVVDGEERDMEDVRYLLSPQDLAAVDFIPDLVRQGVVSYKIEGRLKSPEYVSAITRVYRKAIDAAVAAQASPVTDEDRYTMEMTFSRGLSSGWLEGTNHPRLTHGKFGKKRGVYLGEVTACGRGWVEVKLATRIPVKAGDGIVFDAGENRDKEQGSRIWQVKDDRLMFHHEQSGLDWSRIEVGQKIWKTDDPKLNNLLKASWKNAKLEPLRDTLDITVRGKAGEPMSLTVGKKTVSSGEKLEVAQSRPFDTEFLEKQLGRLGGTAWKLGSVTNELEGEVMMPVSAVNRLRRALVETMDSVVKAPVERISSDGKLADLMPTRQTDESHHRELSVLCRSMEQVEASLESGVSNIYVDFEDIRRGKDAVALVRQKEGARIHLATPRIQKSGEAGFFKVVERAEPDGVLIRNLGGIAHFKDRTDLYKTGDFSLNCANPVTAKILKEEGNLDRLTVSYDLNINQVLELLLAAPTDWFELTLHQHMPMFHMEHCVFCTFLSDGGTSILNCGKPCEKHHVQLKDRVGQLHTLKADVGCRNTLFNGRAQTGARFYQQMRGTGLRKFRMDFLDEDHAAAMKSIHAYQQLLAGETSGNHLWQDLDVMEQLGVTEGTLQVIGR</sequence>
<dbReference type="PANTHER" id="PTHR30217">
    <property type="entry name" value="PEPTIDASE U32 FAMILY"/>
    <property type="match status" value="1"/>
</dbReference>
<feature type="domain" description="Peptidase U32 collagenase" evidence="1">
    <location>
        <begin position="401"/>
        <end position="513"/>
    </location>
</feature>
<dbReference type="Pfam" id="PF12392">
    <property type="entry name" value="DUF3656"/>
    <property type="match status" value="1"/>
</dbReference>
<protein>
    <submittedName>
        <fullName evidence="2">Peptidase U32</fullName>
    </submittedName>
</protein>
<evidence type="ECO:0000259" key="1">
    <source>
        <dbReference type="Pfam" id="PF12392"/>
    </source>
</evidence>
<dbReference type="Pfam" id="PF01136">
    <property type="entry name" value="Peptidase_U32"/>
    <property type="match status" value="1"/>
</dbReference>
<dbReference type="PANTHER" id="PTHR30217:SF10">
    <property type="entry name" value="23S RRNA 5-HYDROXYCYTIDINE C2501 SYNTHASE"/>
    <property type="match status" value="1"/>
</dbReference>
<proteinExistence type="predicted"/>
<dbReference type="InterPro" id="IPR020988">
    <property type="entry name" value="Pept_U32_collagenase"/>
</dbReference>
<name>A0AAT9FQ84_9BACT</name>
<reference evidence="2" key="1">
    <citation type="submission" date="2024-07" db="EMBL/GenBank/DDBJ databases">
        <title>Complete genome sequence of Verrucomicrobiaceae bacterium NT6N.</title>
        <authorList>
            <person name="Huang C."/>
            <person name="Takami H."/>
            <person name="Hamasaki K."/>
        </authorList>
    </citation>
    <scope>NUCLEOTIDE SEQUENCE</scope>
    <source>
        <strain evidence="2">NT6N</strain>
    </source>
</reference>
<organism evidence="2">
    <name type="scientific">Oceaniferula spumae</name>
    <dbReference type="NCBI Taxonomy" id="2979115"/>
    <lineage>
        <taxon>Bacteria</taxon>
        <taxon>Pseudomonadati</taxon>
        <taxon>Verrucomicrobiota</taxon>
        <taxon>Verrucomicrobiia</taxon>
        <taxon>Verrucomicrobiales</taxon>
        <taxon>Verrucomicrobiaceae</taxon>
        <taxon>Oceaniferula</taxon>
    </lineage>
</organism>
<dbReference type="InterPro" id="IPR001539">
    <property type="entry name" value="Peptidase_U32"/>
</dbReference>
<accession>A0AAT9FQ84</accession>
<gene>
    <name evidence="2" type="ORF">NT6N_30990</name>
</gene>
<dbReference type="InterPro" id="IPR051454">
    <property type="entry name" value="RNA/ubiquinone_mod_enzymes"/>
</dbReference>
<evidence type="ECO:0000313" key="2">
    <source>
        <dbReference type="EMBL" id="BDS08059.1"/>
    </source>
</evidence>